<name>A0A2P8HAF7_9BACI</name>
<sequence>MSTPIKNPKRFNLDNPNELKAFKKWAESSDKNNSPQMKKTREEMKKARAARKQGRFYY</sequence>
<accession>A0A2P8HAF7</accession>
<reference evidence="2 3" key="1">
    <citation type="submission" date="2018-03" db="EMBL/GenBank/DDBJ databases">
        <title>Genomic Encyclopedia of Type Strains, Phase III (KMG-III): the genomes of soil and plant-associated and newly described type strains.</title>
        <authorList>
            <person name="Whitman W."/>
        </authorList>
    </citation>
    <scope>NUCLEOTIDE SEQUENCE [LARGE SCALE GENOMIC DNA]</scope>
    <source>
        <strain evidence="2 3">CGMCC 1.07653</strain>
    </source>
</reference>
<proteinExistence type="predicted"/>
<evidence type="ECO:0000256" key="1">
    <source>
        <dbReference type="SAM" id="MobiDB-lite"/>
    </source>
</evidence>
<gene>
    <name evidence="2" type="ORF">B0H94_11131</name>
</gene>
<feature type="region of interest" description="Disordered" evidence="1">
    <location>
        <begin position="25"/>
        <end position="58"/>
    </location>
</feature>
<dbReference type="RefSeq" id="WP_181315375.1">
    <property type="nucleotide sequence ID" value="NZ_PYAV01000011.1"/>
</dbReference>
<keyword evidence="3" id="KW-1185">Reference proteome</keyword>
<evidence type="ECO:0000313" key="3">
    <source>
        <dbReference type="Proteomes" id="UP000242310"/>
    </source>
</evidence>
<dbReference type="Proteomes" id="UP000242310">
    <property type="component" value="Unassembled WGS sequence"/>
</dbReference>
<comment type="caution">
    <text evidence="2">The sequence shown here is derived from an EMBL/GenBank/DDBJ whole genome shotgun (WGS) entry which is preliminary data.</text>
</comment>
<dbReference type="AlphaFoldDB" id="A0A2P8HAF7"/>
<organism evidence="2 3">
    <name type="scientific">Salsuginibacillus halophilus</name>
    <dbReference type="NCBI Taxonomy" id="517424"/>
    <lineage>
        <taxon>Bacteria</taxon>
        <taxon>Bacillati</taxon>
        <taxon>Bacillota</taxon>
        <taxon>Bacilli</taxon>
        <taxon>Bacillales</taxon>
        <taxon>Bacillaceae</taxon>
        <taxon>Salsuginibacillus</taxon>
    </lineage>
</organism>
<evidence type="ECO:0000313" key="2">
    <source>
        <dbReference type="EMBL" id="PSL43208.1"/>
    </source>
</evidence>
<dbReference type="EMBL" id="PYAV01000011">
    <property type="protein sequence ID" value="PSL43208.1"/>
    <property type="molecule type" value="Genomic_DNA"/>
</dbReference>
<feature type="compositionally biased region" description="Basic residues" evidence="1">
    <location>
        <begin position="47"/>
        <end position="58"/>
    </location>
</feature>
<protein>
    <submittedName>
        <fullName evidence="2">Uncharacterized protein</fullName>
    </submittedName>
</protein>